<dbReference type="EMBL" id="JBHUIT010000034">
    <property type="protein sequence ID" value="MFD2258120.1"/>
    <property type="molecule type" value="Genomic_DNA"/>
</dbReference>
<keyword evidence="3" id="KW-1185">Reference proteome</keyword>
<evidence type="ECO:0000313" key="3">
    <source>
        <dbReference type="Proteomes" id="UP001597375"/>
    </source>
</evidence>
<keyword evidence="1" id="KW-1133">Transmembrane helix</keyword>
<protein>
    <recommendedName>
        <fullName evidence="4">DUF4190 domain-containing protein</fullName>
    </recommendedName>
</protein>
<sequence length="82" mass="8419">MESNKASFSIPSILAIIAAILSFKVGAIFGLILAALAFIFGAVGIVFALAPKVRGGGLSILAVILSFIGVIAAIIKAIMWLF</sequence>
<feature type="transmembrane region" description="Helical" evidence="1">
    <location>
        <begin position="6"/>
        <end position="23"/>
    </location>
</feature>
<organism evidence="2 3">
    <name type="scientific">Luteolibacter algae</name>
    <dbReference type="NCBI Taxonomy" id="454151"/>
    <lineage>
        <taxon>Bacteria</taxon>
        <taxon>Pseudomonadati</taxon>
        <taxon>Verrucomicrobiota</taxon>
        <taxon>Verrucomicrobiia</taxon>
        <taxon>Verrucomicrobiales</taxon>
        <taxon>Verrucomicrobiaceae</taxon>
        <taxon>Luteolibacter</taxon>
    </lineage>
</organism>
<accession>A0ABW5DCC9</accession>
<feature type="transmembrane region" description="Helical" evidence="1">
    <location>
        <begin position="56"/>
        <end position="81"/>
    </location>
</feature>
<reference evidence="3" key="1">
    <citation type="journal article" date="2019" name="Int. J. Syst. Evol. Microbiol.">
        <title>The Global Catalogue of Microorganisms (GCM) 10K type strain sequencing project: providing services to taxonomists for standard genome sequencing and annotation.</title>
        <authorList>
            <consortium name="The Broad Institute Genomics Platform"/>
            <consortium name="The Broad Institute Genome Sequencing Center for Infectious Disease"/>
            <person name="Wu L."/>
            <person name="Ma J."/>
        </authorList>
    </citation>
    <scope>NUCLEOTIDE SEQUENCE [LARGE SCALE GENOMIC DNA]</scope>
    <source>
        <strain evidence="3">CGMCC 4.7106</strain>
    </source>
</reference>
<dbReference type="Proteomes" id="UP001597375">
    <property type="component" value="Unassembled WGS sequence"/>
</dbReference>
<proteinExistence type="predicted"/>
<gene>
    <name evidence="2" type="ORF">ACFSSA_15675</name>
</gene>
<comment type="caution">
    <text evidence="2">The sequence shown here is derived from an EMBL/GenBank/DDBJ whole genome shotgun (WGS) entry which is preliminary data.</text>
</comment>
<evidence type="ECO:0008006" key="4">
    <source>
        <dbReference type="Google" id="ProtNLM"/>
    </source>
</evidence>
<keyword evidence="1" id="KW-0472">Membrane</keyword>
<evidence type="ECO:0000256" key="1">
    <source>
        <dbReference type="SAM" id="Phobius"/>
    </source>
</evidence>
<dbReference type="RefSeq" id="WP_386821562.1">
    <property type="nucleotide sequence ID" value="NZ_JBHUIT010000034.1"/>
</dbReference>
<feature type="transmembrane region" description="Helical" evidence="1">
    <location>
        <begin position="30"/>
        <end position="50"/>
    </location>
</feature>
<keyword evidence="1" id="KW-0812">Transmembrane</keyword>
<name>A0ABW5DCC9_9BACT</name>
<evidence type="ECO:0000313" key="2">
    <source>
        <dbReference type="EMBL" id="MFD2258120.1"/>
    </source>
</evidence>